<dbReference type="RefSeq" id="WP_126031573.1">
    <property type="nucleotide sequence ID" value="NZ_QXGI01000002.1"/>
</dbReference>
<dbReference type="Proteomes" id="UP000288052">
    <property type="component" value="Unassembled WGS sequence"/>
</dbReference>
<evidence type="ECO:0000256" key="1">
    <source>
        <dbReference type="SAM" id="Phobius"/>
    </source>
</evidence>
<sequence>MSFLQRHPYLFWQLVGWCLALVDFVFLVIAVFNDLGEWSYPVIVIMFIAALFAVLGSPFFVYFSRKTQVPRTDSSAESQRISNGVAAIVRLRGKPGFVLVNLLFPVLFGALIVLTYQLGEHGHIFLGFVSMVAMVVMPFVFYSQYFSVLERRFMAYADGARMVTLRSVDDMSFYYLSDLRVTHMPLLPLPNAPSGAMLDFLYNWLRRYLTADRLTLIRFTAADLRRVGCVIVKEEKTGLVYPDSLLIAIPERQLDLSGDNRAQFDKECNALGVFRLPAPSQIEVHP</sequence>
<accession>A0A430F8C9</accession>
<dbReference type="OrthoDB" id="3231600at2"/>
<keyword evidence="3" id="KW-1185">Reference proteome</keyword>
<comment type="caution">
    <text evidence="2">The sequence shown here is derived from an EMBL/GenBank/DDBJ whole genome shotgun (WGS) entry which is preliminary data.</text>
</comment>
<protein>
    <submittedName>
        <fullName evidence="2">Uncharacterized protein</fullName>
    </submittedName>
</protein>
<keyword evidence="1" id="KW-0812">Transmembrane</keyword>
<dbReference type="EMBL" id="QXGI01000002">
    <property type="protein sequence ID" value="RSX49091.1"/>
    <property type="molecule type" value="Genomic_DNA"/>
</dbReference>
<keyword evidence="1" id="KW-1133">Transmembrane helix</keyword>
<organism evidence="2 3">
    <name type="scientific">Bifidobacterium castoris</name>
    <dbReference type="NCBI Taxonomy" id="2306972"/>
    <lineage>
        <taxon>Bacteria</taxon>
        <taxon>Bacillati</taxon>
        <taxon>Actinomycetota</taxon>
        <taxon>Actinomycetes</taxon>
        <taxon>Bifidobacteriales</taxon>
        <taxon>Bifidobacteriaceae</taxon>
        <taxon>Bifidobacterium</taxon>
    </lineage>
</organism>
<reference evidence="2 3" key="1">
    <citation type="submission" date="2018-09" db="EMBL/GenBank/DDBJ databases">
        <title>Characterization of the phylogenetic diversity of five novel species belonging to the genus Bifidobacterium.</title>
        <authorList>
            <person name="Lugli G.A."/>
            <person name="Duranti S."/>
            <person name="Milani C."/>
        </authorList>
    </citation>
    <scope>NUCLEOTIDE SEQUENCE [LARGE SCALE GENOMIC DNA]</scope>
    <source>
        <strain evidence="2 3">2020B</strain>
    </source>
</reference>
<feature type="transmembrane region" description="Helical" evidence="1">
    <location>
        <begin position="124"/>
        <end position="142"/>
    </location>
</feature>
<feature type="transmembrane region" description="Helical" evidence="1">
    <location>
        <begin position="9"/>
        <end position="32"/>
    </location>
</feature>
<keyword evidence="1" id="KW-0472">Membrane</keyword>
<feature type="transmembrane region" description="Helical" evidence="1">
    <location>
        <begin position="97"/>
        <end position="118"/>
    </location>
</feature>
<gene>
    <name evidence="2" type="ORF">D2E22_0511</name>
</gene>
<dbReference type="AlphaFoldDB" id="A0A430F8C9"/>
<proteinExistence type="predicted"/>
<evidence type="ECO:0000313" key="2">
    <source>
        <dbReference type="EMBL" id="RSX49091.1"/>
    </source>
</evidence>
<evidence type="ECO:0000313" key="3">
    <source>
        <dbReference type="Proteomes" id="UP000288052"/>
    </source>
</evidence>
<name>A0A430F8C9_9BIFI</name>
<feature type="transmembrane region" description="Helical" evidence="1">
    <location>
        <begin position="38"/>
        <end position="63"/>
    </location>
</feature>